<dbReference type="EMBL" id="PTJO01000006">
    <property type="protein sequence ID" value="RNE48083.1"/>
    <property type="molecule type" value="Genomic_DNA"/>
</dbReference>
<evidence type="ECO:0000313" key="3">
    <source>
        <dbReference type="EMBL" id="RNE48083.1"/>
    </source>
</evidence>
<dbReference type="GO" id="GO:0055085">
    <property type="term" value="P:transmembrane transport"/>
    <property type="evidence" value="ECO:0007669"/>
    <property type="project" value="InterPro"/>
</dbReference>
<evidence type="ECO:0000313" key="4">
    <source>
        <dbReference type="Proteomes" id="UP000266975"/>
    </source>
</evidence>
<dbReference type="OrthoDB" id="9764656at2"/>
<dbReference type="PANTHER" id="PTHR35841:SF1">
    <property type="entry name" value="PHOSPHONATES-BINDING PERIPLASMIC PROTEIN"/>
    <property type="match status" value="1"/>
</dbReference>
<keyword evidence="2" id="KW-0732">Signal</keyword>
<dbReference type="AlphaFoldDB" id="A0A3M8K4D4"/>
<gene>
    <name evidence="3" type="ORF">C5L39_09375</name>
</gene>
<organism evidence="3 4">
    <name type="scientific">Corynebacterium alimapuense</name>
    <dbReference type="NCBI Taxonomy" id="1576874"/>
    <lineage>
        <taxon>Bacteria</taxon>
        <taxon>Bacillati</taxon>
        <taxon>Actinomycetota</taxon>
        <taxon>Actinomycetes</taxon>
        <taxon>Mycobacteriales</taxon>
        <taxon>Corynebacteriaceae</taxon>
        <taxon>Corynebacterium</taxon>
    </lineage>
</organism>
<accession>A0A3M8K4D4</accession>
<dbReference type="NCBIfam" id="TIGR01098">
    <property type="entry name" value="3A0109s03R"/>
    <property type="match status" value="1"/>
</dbReference>
<comment type="similarity">
    <text evidence="1">Belongs to the phosphate/phosphite/phosphonate binding protein family.</text>
</comment>
<dbReference type="Gene3D" id="3.40.190.10">
    <property type="entry name" value="Periplasmic binding protein-like II"/>
    <property type="match status" value="2"/>
</dbReference>
<reference evidence="3 4" key="1">
    <citation type="submission" date="2018-02" db="EMBL/GenBank/DDBJ databases">
        <title>Corynebacterium alimpuense sp. nov., a marine obligate actinomycete isolated from sediments of Valparaiso bay, Chile.</title>
        <authorList>
            <person name="Claverias F."/>
            <person name="Gonzales-Siles L."/>
            <person name="Salva-Serra F."/>
            <person name="Inganaes E."/>
            <person name="Molin K."/>
            <person name="Cumsille A."/>
            <person name="Undabarrena A."/>
            <person name="Couve E."/>
            <person name="Moore E.R.B."/>
            <person name="Gomila M."/>
            <person name="Camara B."/>
        </authorList>
    </citation>
    <scope>NUCLEOTIDE SEQUENCE [LARGE SCALE GENOMIC DNA]</scope>
    <source>
        <strain evidence="3 4">CCUG 69366</strain>
    </source>
</reference>
<evidence type="ECO:0000256" key="1">
    <source>
        <dbReference type="ARBA" id="ARBA00007162"/>
    </source>
</evidence>
<dbReference type="PANTHER" id="PTHR35841">
    <property type="entry name" value="PHOSPHONATES-BINDING PERIPLASMIC PROTEIN"/>
    <property type="match status" value="1"/>
</dbReference>
<proteinExistence type="inferred from homology"/>
<keyword evidence="4" id="KW-1185">Reference proteome</keyword>
<dbReference type="PROSITE" id="PS51257">
    <property type="entry name" value="PROKAR_LIPOPROTEIN"/>
    <property type="match status" value="1"/>
</dbReference>
<sequence length="304" mass="32353">MHKVTAITTTAVVLGLGLTACSADSSETNAQDNDVIRFATLPLTDDPTTETPVEAIQELLEEETGYRVEVTDVPNYSAVIEAIRAGHEDIGMMSGFPSALAVNTGEVDALVAWPGDGEPVSNCIVLDDSPLQDLNDITADTTIAFADPASSSGYFMPIHMLDQAGLTMDEDYTVLLSGGHDRSFMALESGQADVACTSNIFIDMAGQDNPMFPFDEGEIRSLGQSISMPVSLAILGNQDMSEEKRDALIEALPKVYSQENADRLGVYAEGIPEGVDPIIEPEAEIFQPFVDIAAVADVDISDLG</sequence>
<dbReference type="Proteomes" id="UP000266975">
    <property type="component" value="Unassembled WGS sequence"/>
</dbReference>
<evidence type="ECO:0000256" key="2">
    <source>
        <dbReference type="ARBA" id="ARBA00022729"/>
    </source>
</evidence>
<comment type="caution">
    <text evidence="3">The sequence shown here is derived from an EMBL/GenBank/DDBJ whole genome shotgun (WGS) entry which is preliminary data.</text>
</comment>
<dbReference type="Pfam" id="PF12974">
    <property type="entry name" value="Phosphonate-bd"/>
    <property type="match status" value="1"/>
</dbReference>
<dbReference type="InterPro" id="IPR005770">
    <property type="entry name" value="PhnD"/>
</dbReference>
<protein>
    <submittedName>
        <fullName evidence="3">Phosphate ABC transporter substrate-binding protein</fullName>
    </submittedName>
</protein>
<dbReference type="GO" id="GO:0043190">
    <property type="term" value="C:ATP-binding cassette (ABC) transporter complex"/>
    <property type="evidence" value="ECO:0007669"/>
    <property type="project" value="InterPro"/>
</dbReference>
<name>A0A3M8K4D4_9CORY</name>
<dbReference type="SUPFAM" id="SSF53850">
    <property type="entry name" value="Periplasmic binding protein-like II"/>
    <property type="match status" value="1"/>
</dbReference>